<accession>A0A2T9YTS0</accession>
<dbReference type="EMBL" id="MBFR01000048">
    <property type="protein sequence ID" value="PVU95728.1"/>
    <property type="molecule type" value="Genomic_DNA"/>
</dbReference>
<dbReference type="GO" id="GO:0032049">
    <property type="term" value="P:cardiolipin biosynthetic process"/>
    <property type="evidence" value="ECO:0007669"/>
    <property type="project" value="InterPro"/>
</dbReference>
<evidence type="ECO:0000256" key="3">
    <source>
        <dbReference type="ARBA" id="ARBA00022516"/>
    </source>
</evidence>
<comment type="catalytic activity">
    <reaction evidence="9 10">
        <text>a CDP-1,2-diacyl-sn-glycerol + sn-glycerol 3-phosphate = a 1,2-diacyl-sn-glycero-3-phospho-(1'-sn-glycero-3'-phosphate) + CMP + H(+)</text>
        <dbReference type="Rhea" id="RHEA:12593"/>
        <dbReference type="ChEBI" id="CHEBI:15378"/>
        <dbReference type="ChEBI" id="CHEBI:57597"/>
        <dbReference type="ChEBI" id="CHEBI:58332"/>
        <dbReference type="ChEBI" id="CHEBI:60110"/>
        <dbReference type="ChEBI" id="CHEBI:60377"/>
        <dbReference type="EC" id="2.7.8.5"/>
    </reaction>
</comment>
<evidence type="ECO:0000256" key="6">
    <source>
        <dbReference type="ARBA" id="ARBA00023098"/>
    </source>
</evidence>
<protein>
    <recommendedName>
        <fullName evidence="10">CDP-diacylglycerol--glycerol-3-phosphate 3-phosphatidyltransferase</fullName>
        <ecNumber evidence="10">2.7.8.5</ecNumber>
    </recommendedName>
</protein>
<dbReference type="GO" id="GO:0005739">
    <property type="term" value="C:mitochondrion"/>
    <property type="evidence" value="ECO:0007669"/>
    <property type="project" value="UniProtKB-SubCell"/>
</dbReference>
<dbReference type="GO" id="GO:0008444">
    <property type="term" value="F:CDP-diacylglycerol-glycerol-3-phosphate 3-phosphatidyltransferase activity"/>
    <property type="evidence" value="ECO:0007669"/>
    <property type="project" value="UniProtKB-EC"/>
</dbReference>
<evidence type="ECO:0000256" key="4">
    <source>
        <dbReference type="ARBA" id="ARBA00022679"/>
    </source>
</evidence>
<keyword evidence="13" id="KW-1185">Reference proteome</keyword>
<dbReference type="Gene3D" id="3.30.870.10">
    <property type="entry name" value="Endonuclease Chain A"/>
    <property type="match status" value="2"/>
</dbReference>
<evidence type="ECO:0000256" key="10">
    <source>
        <dbReference type="RuleBase" id="RU365024"/>
    </source>
</evidence>
<evidence type="ECO:0000256" key="5">
    <source>
        <dbReference type="ARBA" id="ARBA00022737"/>
    </source>
</evidence>
<dbReference type="GO" id="GO:0005524">
    <property type="term" value="F:ATP binding"/>
    <property type="evidence" value="ECO:0007669"/>
    <property type="project" value="UniProtKB-KW"/>
</dbReference>
<evidence type="ECO:0000256" key="7">
    <source>
        <dbReference type="ARBA" id="ARBA00023209"/>
    </source>
</evidence>
<dbReference type="Proteomes" id="UP000245383">
    <property type="component" value="Unassembled WGS sequence"/>
</dbReference>
<evidence type="ECO:0000259" key="11">
    <source>
        <dbReference type="PROSITE" id="PS50035"/>
    </source>
</evidence>
<dbReference type="InterPro" id="IPR001736">
    <property type="entry name" value="PLipase_D/transphosphatidylase"/>
</dbReference>
<organism evidence="12 13">
    <name type="scientific">Smittium simulii</name>
    <dbReference type="NCBI Taxonomy" id="133385"/>
    <lineage>
        <taxon>Eukaryota</taxon>
        <taxon>Fungi</taxon>
        <taxon>Fungi incertae sedis</taxon>
        <taxon>Zoopagomycota</taxon>
        <taxon>Kickxellomycotina</taxon>
        <taxon>Harpellomycetes</taxon>
        <taxon>Harpellales</taxon>
        <taxon>Legeriomycetaceae</taxon>
        <taxon>Smittium</taxon>
    </lineage>
</organism>
<comment type="subcellular location">
    <subcellularLocation>
        <location evidence="10">Mitochondrion</location>
    </subcellularLocation>
</comment>
<dbReference type="InterPro" id="IPR016270">
    <property type="entry name" value="PGS1"/>
</dbReference>
<comment type="caution">
    <text evidence="12">The sequence shown here is derived from an EMBL/GenBank/DDBJ whole genome shotgun (WGS) entry which is preliminary data.</text>
</comment>
<keyword evidence="10" id="KW-0496">Mitochondrion</keyword>
<dbReference type="STRING" id="133385.A0A2T9YTS0"/>
<reference evidence="12 13" key="1">
    <citation type="journal article" date="2018" name="MBio">
        <title>Comparative Genomics Reveals the Core Gene Toolbox for the Fungus-Insect Symbiosis.</title>
        <authorList>
            <person name="Wang Y."/>
            <person name="Stata M."/>
            <person name="Wang W."/>
            <person name="Stajich J.E."/>
            <person name="White M.M."/>
            <person name="Moncalvo J.M."/>
        </authorList>
    </citation>
    <scope>NUCLEOTIDE SEQUENCE [LARGE SCALE GENOMIC DNA]</scope>
    <source>
        <strain evidence="12 13">SWE-8-4</strain>
    </source>
</reference>
<comment type="function">
    <text evidence="10">Functions in the biosynthesis of the anionic phospholipids phosphatidylglycerol and cardiolipin.</text>
</comment>
<dbReference type="PIRSF" id="PIRSF000850">
    <property type="entry name" value="Phospholipase_D_PSS"/>
    <property type="match status" value="1"/>
</dbReference>
<dbReference type="EC" id="2.7.8.5" evidence="10"/>
<dbReference type="UniPathway" id="UPA00084">
    <property type="reaction ID" value="UER00503"/>
</dbReference>
<dbReference type="SUPFAM" id="SSF56024">
    <property type="entry name" value="Phospholipase D/nuclease"/>
    <property type="match status" value="1"/>
</dbReference>
<evidence type="ECO:0000313" key="12">
    <source>
        <dbReference type="EMBL" id="PVU95728.1"/>
    </source>
</evidence>
<dbReference type="CDD" id="cd09137">
    <property type="entry name" value="PLDc_PGS1_euk_2"/>
    <property type="match status" value="1"/>
</dbReference>
<keyword evidence="8 10" id="KW-1208">Phospholipid metabolism</keyword>
<keyword evidence="4 10" id="KW-0808">Transferase</keyword>
<comment type="similarity">
    <text evidence="2 10">Belongs to the CDP-alcohol phosphatidyltransferase class-II family.</text>
</comment>
<gene>
    <name evidence="12" type="ORF">BB561_001629</name>
</gene>
<keyword evidence="10" id="KW-0547">Nucleotide-binding</keyword>
<keyword evidence="6 10" id="KW-0443">Lipid metabolism</keyword>
<keyword evidence="5" id="KW-0677">Repeat</keyword>
<evidence type="ECO:0000256" key="2">
    <source>
        <dbReference type="ARBA" id="ARBA00010682"/>
    </source>
</evidence>
<evidence type="ECO:0000256" key="8">
    <source>
        <dbReference type="ARBA" id="ARBA00023264"/>
    </source>
</evidence>
<feature type="domain" description="PLD phosphodiesterase" evidence="11">
    <location>
        <begin position="184"/>
        <end position="210"/>
    </location>
</feature>
<evidence type="ECO:0000313" key="13">
    <source>
        <dbReference type="Proteomes" id="UP000245383"/>
    </source>
</evidence>
<evidence type="ECO:0000256" key="1">
    <source>
        <dbReference type="ARBA" id="ARBA00005042"/>
    </source>
</evidence>
<dbReference type="PANTHER" id="PTHR12586">
    <property type="entry name" value="CDP-DIACYLGLYCEROL--SERINE O-PHOSPHATIDYLTRANSFERASE"/>
    <property type="match status" value="1"/>
</dbReference>
<keyword evidence="3 10" id="KW-0444">Lipid biosynthesis</keyword>
<dbReference type="OrthoDB" id="10250191at2759"/>
<comment type="pathway">
    <text evidence="1 10">Phospholipid metabolism; phosphatidylglycerol biosynthesis; phosphatidylglycerol from CDP-diacylglycerol: step 1/2.</text>
</comment>
<dbReference type="PANTHER" id="PTHR12586:SF1">
    <property type="entry name" value="CDP-DIACYLGLYCEROL--GLYCEROL-3-PHOSPHATE 3-PHOSPHATIDYLTRANSFERASE, MITOCHONDRIAL"/>
    <property type="match status" value="1"/>
</dbReference>
<evidence type="ECO:0000256" key="9">
    <source>
        <dbReference type="ARBA" id="ARBA00048586"/>
    </source>
</evidence>
<keyword evidence="10" id="KW-0067">ATP-binding</keyword>
<dbReference type="AlphaFoldDB" id="A0A2T9YTS0"/>
<dbReference type="SMART" id="SM00155">
    <property type="entry name" value="PLDc"/>
    <property type="match status" value="2"/>
</dbReference>
<dbReference type="CDD" id="cd09135">
    <property type="entry name" value="PLDc_PGS1_euk_1"/>
    <property type="match status" value="1"/>
</dbReference>
<keyword evidence="7 10" id="KW-0594">Phospholipid biosynthesis</keyword>
<sequence length="536" mass="61758">MYKFYTSLRLCTYSKHFSFRQLSPFHSSAPRSFCLSSTLKYNSSRPSDSLHSFKPLSHNKAAFLVNSKNVEILSTPVDFYEKLKHIILNAKTRVVLSSLYIGTSEVELIKTIHIALSNNKQLQVTILVDYLRGTRAEKNGKSTAYMLNKLIKKFGSQRIKALLYHTPDLSGLKKKIYPPRLNETVGVMHIKAYMADDNVILSGANLSHDYFTNRQDRYFLFSNTKEMCDYIADLVCSISKISYSITEYIKNKKTLKNKIQCSLTADCPSPHKRPIPFRVYANQVMTKFMEDWALKARDSKTSDKFFDLKNKPQLDALEYDSMVIPSLQMGPLGIYEDQEHTEALFQILNRHSSLMDNCRTDITSAYFNFADLHTNAILNSNGVFNVLIASPEANGFYNASGISKYIPHAYTMFEKQFLAKLENKKRLEKVKIFEYTRKDWTYHGKGMWCFMDSSEPALTILGSSNLGERSLKKDLEAQFTIITKSENFQQELHANNRENYEGWQVLRVYKSGGNSFDGYRHWDSIAKFNLKIRCCE</sequence>
<proteinExistence type="inferred from homology"/>
<dbReference type="PROSITE" id="PS50035">
    <property type="entry name" value="PLD"/>
    <property type="match status" value="1"/>
</dbReference>
<name>A0A2T9YTS0_9FUNG</name>